<comment type="caution">
    <text evidence="1">The sequence shown here is derived from an EMBL/GenBank/DDBJ whole genome shotgun (WGS) entry which is preliminary data.</text>
</comment>
<evidence type="ECO:0008006" key="3">
    <source>
        <dbReference type="Google" id="ProtNLM"/>
    </source>
</evidence>
<dbReference type="RefSeq" id="WP_215917300.1">
    <property type="nucleotide sequence ID" value="NZ_JAHKNI010000003.1"/>
</dbReference>
<dbReference type="EMBL" id="JAHKNI010000003">
    <property type="protein sequence ID" value="MBU3062455.1"/>
    <property type="molecule type" value="Genomic_DNA"/>
</dbReference>
<gene>
    <name evidence="1" type="ORF">KO481_13095</name>
</gene>
<protein>
    <recommendedName>
        <fullName evidence="3">DUF4192 family protein</fullName>
    </recommendedName>
</protein>
<accession>A0ABS6AZM6</accession>
<dbReference type="Proteomes" id="UP000733379">
    <property type="component" value="Unassembled WGS sequence"/>
</dbReference>
<name>A0ABS6AZM6_9NOCA</name>
<proteinExistence type="predicted"/>
<organism evidence="1 2">
    <name type="scientific">Nocardia albiluteola</name>
    <dbReference type="NCBI Taxonomy" id="2842303"/>
    <lineage>
        <taxon>Bacteria</taxon>
        <taxon>Bacillati</taxon>
        <taxon>Actinomycetota</taxon>
        <taxon>Actinomycetes</taxon>
        <taxon>Mycobacteriales</taxon>
        <taxon>Nocardiaceae</taxon>
        <taxon>Nocardia</taxon>
    </lineage>
</organism>
<sequence>MTREHDSRIIVWPVVGAAEINELLSPVIDADGRDGVALVSVDDDFGEPFAGPLYRLILRADSARSPVLPPRHDPDPPRPDTVEGLASVLKPAALDSDRLLGLLVAMCTSDMEFFHPAGTWSAADVGAALEQAIDLLGPRVSWWSNCNFALAESWENGWPDAWPHDPLTRHTASMALMGVGAGIIVTFLSLNDG</sequence>
<evidence type="ECO:0000313" key="1">
    <source>
        <dbReference type="EMBL" id="MBU3062455.1"/>
    </source>
</evidence>
<evidence type="ECO:0000313" key="2">
    <source>
        <dbReference type="Proteomes" id="UP000733379"/>
    </source>
</evidence>
<reference evidence="1 2" key="1">
    <citation type="submission" date="2021-06" db="EMBL/GenBank/DDBJ databases">
        <title>Actinomycetes sequencing.</title>
        <authorList>
            <person name="Shan Q."/>
        </authorList>
    </citation>
    <scope>NUCLEOTIDE SEQUENCE [LARGE SCALE GENOMIC DNA]</scope>
    <source>
        <strain evidence="1 2">NEAU-G5</strain>
    </source>
</reference>
<keyword evidence="2" id="KW-1185">Reference proteome</keyword>